<evidence type="ECO:0000313" key="2">
    <source>
        <dbReference type="Proteomes" id="UP000237684"/>
    </source>
</evidence>
<sequence>MNRLLSNWWLKLTSLCLAIALWSHVRGEVNPLETATFTVRLEASAPRGFALASEQKLPKTALVTLRAPRTALRELGGGAALNPLAAPNIAPLVASKNLMARLKWAIPKAGASTATVEVDSLVEDAEILGTKPADAVVMLVKSTE</sequence>
<keyword evidence="2" id="KW-1185">Reference proteome</keyword>
<name>A0A2S8STF9_9BACT</name>
<accession>A0A2S8STF9</accession>
<organism evidence="1 2">
    <name type="scientific">Abditibacterium utsteinense</name>
    <dbReference type="NCBI Taxonomy" id="1960156"/>
    <lineage>
        <taxon>Bacteria</taxon>
        <taxon>Pseudomonadati</taxon>
        <taxon>Abditibacteriota</taxon>
        <taxon>Abditibacteriia</taxon>
        <taxon>Abditibacteriales</taxon>
        <taxon>Abditibacteriaceae</taxon>
        <taxon>Abditibacterium</taxon>
    </lineage>
</organism>
<protein>
    <submittedName>
        <fullName evidence="1">Uncharacterized protein</fullName>
    </submittedName>
</protein>
<gene>
    <name evidence="1" type="ORF">B1R32_10754</name>
</gene>
<proteinExistence type="predicted"/>
<evidence type="ECO:0000313" key="1">
    <source>
        <dbReference type="EMBL" id="PQV64029.1"/>
    </source>
</evidence>
<dbReference type="InParanoid" id="A0A2S8STF9"/>
<comment type="caution">
    <text evidence="1">The sequence shown here is derived from an EMBL/GenBank/DDBJ whole genome shotgun (WGS) entry which is preliminary data.</text>
</comment>
<dbReference type="Proteomes" id="UP000237684">
    <property type="component" value="Unassembled WGS sequence"/>
</dbReference>
<reference evidence="1 2" key="1">
    <citation type="journal article" date="2018" name="Syst. Appl. Microbiol.">
        <title>Abditibacterium utsteinense sp. nov., the first cultivated member of candidate phylum FBP, isolated from ice-free Antarctic soil samples.</title>
        <authorList>
            <person name="Tahon G."/>
            <person name="Tytgat B."/>
            <person name="Lebbe L."/>
            <person name="Carlier A."/>
            <person name="Willems A."/>
        </authorList>
    </citation>
    <scope>NUCLEOTIDE SEQUENCE [LARGE SCALE GENOMIC DNA]</scope>
    <source>
        <strain evidence="1 2">LMG 29911</strain>
    </source>
</reference>
<dbReference type="AlphaFoldDB" id="A0A2S8STF9"/>
<dbReference type="RefSeq" id="WP_105483505.1">
    <property type="nucleotide sequence ID" value="NZ_NIGF01000007.1"/>
</dbReference>
<dbReference type="EMBL" id="NIGF01000007">
    <property type="protein sequence ID" value="PQV64029.1"/>
    <property type="molecule type" value="Genomic_DNA"/>
</dbReference>